<name>H0R6U0_9ACTN</name>
<evidence type="ECO:0000256" key="1">
    <source>
        <dbReference type="SAM" id="Phobius"/>
    </source>
</evidence>
<protein>
    <submittedName>
        <fullName evidence="2">Uncharacterized protein</fullName>
    </submittedName>
</protein>
<dbReference type="OrthoDB" id="3683544at2"/>
<feature type="transmembrane region" description="Helical" evidence="1">
    <location>
        <begin position="7"/>
        <end position="28"/>
    </location>
</feature>
<proteinExistence type="predicted"/>
<evidence type="ECO:0000313" key="2">
    <source>
        <dbReference type="EMBL" id="GAB20791.1"/>
    </source>
</evidence>
<reference evidence="2 3" key="1">
    <citation type="submission" date="2011-12" db="EMBL/GenBank/DDBJ databases">
        <title>Whole genome shotgun sequence of Gordonia effusa NBRC 100432.</title>
        <authorList>
            <person name="Yoshida I."/>
            <person name="Takarada H."/>
            <person name="Hosoyama A."/>
            <person name="Tsuchikane K."/>
            <person name="Katsumata H."/>
            <person name="Yamazaki S."/>
            <person name="Fujita N."/>
        </authorList>
    </citation>
    <scope>NUCLEOTIDE SEQUENCE [LARGE SCALE GENOMIC DNA]</scope>
    <source>
        <strain evidence="2 3">NBRC 100432</strain>
    </source>
</reference>
<dbReference type="Proteomes" id="UP000035034">
    <property type="component" value="Unassembled WGS sequence"/>
</dbReference>
<sequence>MTVHKTFKWITPIVIAAAMILAWCGWLSPRNAALTAMVVEGLLAVILVTVAAKTVTRLRGLPKDGHSRWWAAQAALSGVLPRRLARLIVVELRLFTGLGRSLFTRTPQTAHTYGRDAKPLLWAILALGFVEGLVIDFIIQLIWPGSAWAIVVGVLHIYAILWIAGILASLKTQPHLVDASQILLRDSVFHEIRVPIESVLHVERALESGPLRSGFVIDSESGELRMTHGDAAIRIYLAPTAEVTSAEGPIQGIKTIIVSADDPRQITDAVRSVIPEEVAGEIGWTTAAIIER</sequence>
<accession>H0R6U0</accession>
<dbReference type="EMBL" id="BAEH01000132">
    <property type="protein sequence ID" value="GAB20791.1"/>
    <property type="molecule type" value="Genomic_DNA"/>
</dbReference>
<keyword evidence="1" id="KW-0812">Transmembrane</keyword>
<keyword evidence="1" id="KW-1133">Transmembrane helix</keyword>
<dbReference type="RefSeq" id="WP_007320126.1">
    <property type="nucleotide sequence ID" value="NZ_BAEH01000132.1"/>
</dbReference>
<keyword evidence="1" id="KW-0472">Membrane</keyword>
<feature type="transmembrane region" description="Helical" evidence="1">
    <location>
        <begin position="148"/>
        <end position="170"/>
    </location>
</feature>
<keyword evidence="3" id="KW-1185">Reference proteome</keyword>
<evidence type="ECO:0000313" key="3">
    <source>
        <dbReference type="Proteomes" id="UP000035034"/>
    </source>
</evidence>
<feature type="transmembrane region" description="Helical" evidence="1">
    <location>
        <begin position="34"/>
        <end position="52"/>
    </location>
</feature>
<gene>
    <name evidence="2" type="ORF">GOEFS_132_00220</name>
</gene>
<dbReference type="AlphaFoldDB" id="H0R6U0"/>
<organism evidence="2 3">
    <name type="scientific">Gordonia effusa NBRC 100432</name>
    <dbReference type="NCBI Taxonomy" id="1077974"/>
    <lineage>
        <taxon>Bacteria</taxon>
        <taxon>Bacillati</taxon>
        <taxon>Actinomycetota</taxon>
        <taxon>Actinomycetes</taxon>
        <taxon>Mycobacteriales</taxon>
        <taxon>Gordoniaceae</taxon>
        <taxon>Gordonia</taxon>
    </lineage>
</organism>
<dbReference type="eggNOG" id="ENOG503304W">
    <property type="taxonomic scope" value="Bacteria"/>
</dbReference>
<comment type="caution">
    <text evidence="2">The sequence shown here is derived from an EMBL/GenBank/DDBJ whole genome shotgun (WGS) entry which is preliminary data.</text>
</comment>
<dbReference type="STRING" id="1077974.GOEFS_132_00220"/>
<feature type="transmembrane region" description="Helical" evidence="1">
    <location>
        <begin position="120"/>
        <end position="142"/>
    </location>
</feature>